<evidence type="ECO:0000313" key="2">
    <source>
        <dbReference type="Proteomes" id="UP001236369"/>
    </source>
</evidence>
<evidence type="ECO:0000313" key="1">
    <source>
        <dbReference type="EMBL" id="MDQ0444133.1"/>
    </source>
</evidence>
<accession>A0ABU0HQL2</accession>
<dbReference type="RefSeq" id="WP_238253315.1">
    <property type="nucleotide sequence ID" value="NZ_BPQX01000078.1"/>
</dbReference>
<reference evidence="1 2" key="1">
    <citation type="submission" date="2023-07" db="EMBL/GenBank/DDBJ databases">
        <title>Genomic Encyclopedia of Type Strains, Phase IV (KMG-IV): sequencing the most valuable type-strain genomes for metagenomic binning, comparative biology and taxonomic classification.</title>
        <authorList>
            <person name="Goeker M."/>
        </authorList>
    </citation>
    <scope>NUCLEOTIDE SEQUENCE [LARGE SCALE GENOMIC DNA]</scope>
    <source>
        <strain evidence="1 2">DSM 19562</strain>
    </source>
</reference>
<dbReference type="EMBL" id="JAUSVV010000010">
    <property type="protein sequence ID" value="MDQ0444133.1"/>
    <property type="molecule type" value="Genomic_DNA"/>
</dbReference>
<gene>
    <name evidence="1" type="ORF">QO016_003643</name>
</gene>
<keyword evidence="2" id="KW-1185">Reference proteome</keyword>
<comment type="caution">
    <text evidence="1">The sequence shown here is derived from an EMBL/GenBank/DDBJ whole genome shotgun (WGS) entry which is preliminary data.</text>
</comment>
<proteinExistence type="predicted"/>
<dbReference type="Proteomes" id="UP001236369">
    <property type="component" value="Unassembled WGS sequence"/>
</dbReference>
<name>A0ABU0HQL2_9HYPH</name>
<organism evidence="1 2">
    <name type="scientific">Methylobacterium persicinum</name>
    <dbReference type="NCBI Taxonomy" id="374426"/>
    <lineage>
        <taxon>Bacteria</taxon>
        <taxon>Pseudomonadati</taxon>
        <taxon>Pseudomonadota</taxon>
        <taxon>Alphaproteobacteria</taxon>
        <taxon>Hyphomicrobiales</taxon>
        <taxon>Methylobacteriaceae</taxon>
        <taxon>Methylobacterium</taxon>
    </lineage>
</organism>
<protein>
    <submittedName>
        <fullName evidence="1">Uncharacterized protein</fullName>
    </submittedName>
</protein>
<sequence length="453" mass="48129">MSATTKLTETPRQGLTPVNPKLGRQYEQLIDLLARRLSPAHAGLFAEPVPVAVAGTGRPGFAWFSAFEGDVRRVTELDPQAAGTLRAGAAKLEAEIAAFADGLEREGDASRDLARLLRDALVVPDANHLWSVDGHPVFVAWGYRLAGSEGPVVARGAAITASAASASAGGPSAEPVSGPTATTAAAPVWVEPRPVDTRRRWLGPVLWLVFVLLTGVLADRLLRACALGDETWPSWIRAVLPQHCPVPSVELDPDGGAILAAIRTTDEAVRGAELAVTRRALTCDAACPVPPRRAAVEPPRVIPPDLERRLTGIERGQGLELTLAWEGAADLDLYVVCPDRSRITFDHRASCGGRLVADQNENGGTGASRPVEHVIWDSAPAPEGRYGVQVGLFRRHGETRTDVPFQVILSRHGEIVAQRDAKIGAERTMQSVMSFDLPMPDAAQAPAGTSAVP</sequence>